<sequence>MESWFVGSFFVGLRANKRDEMTSATKVLSGIVASLRGALFGKEKTTICASEEETTVGVGGGVRRGDTTGSVVGWVAIGGIFKRETASGVFEGETIVEVGGGVVGWVTIGGIIEGETIGGVVKREIAGGVARRETTSGVVKGRLQERYGDVTMSNPVTTMVELLKGRTSGGVVKGETTVRVGGGVGRGETTGRVVGWVTIGGIFEGETISRVIKGEIAGGVARRETTGGVVKERLHMKLPEGGL</sequence>
<evidence type="ECO:0000313" key="1">
    <source>
        <dbReference type="EMBL" id="KAJ0088895.1"/>
    </source>
</evidence>
<evidence type="ECO:0000313" key="2">
    <source>
        <dbReference type="Proteomes" id="UP001164250"/>
    </source>
</evidence>
<comment type="caution">
    <text evidence="1">The sequence shown here is derived from an EMBL/GenBank/DDBJ whole genome shotgun (WGS) entry which is preliminary data.</text>
</comment>
<organism evidence="1 2">
    <name type="scientific">Pistacia atlantica</name>
    <dbReference type="NCBI Taxonomy" id="434234"/>
    <lineage>
        <taxon>Eukaryota</taxon>
        <taxon>Viridiplantae</taxon>
        <taxon>Streptophyta</taxon>
        <taxon>Embryophyta</taxon>
        <taxon>Tracheophyta</taxon>
        <taxon>Spermatophyta</taxon>
        <taxon>Magnoliopsida</taxon>
        <taxon>eudicotyledons</taxon>
        <taxon>Gunneridae</taxon>
        <taxon>Pentapetalae</taxon>
        <taxon>rosids</taxon>
        <taxon>malvids</taxon>
        <taxon>Sapindales</taxon>
        <taxon>Anacardiaceae</taxon>
        <taxon>Pistacia</taxon>
    </lineage>
</organism>
<accession>A0ACC1AQC5</accession>
<name>A0ACC1AQC5_9ROSI</name>
<reference evidence="2" key="1">
    <citation type="journal article" date="2023" name="G3 (Bethesda)">
        <title>Genome assembly and association tests identify interacting loci associated with vigor, precocity, and sex in interspecific pistachio rootstocks.</title>
        <authorList>
            <person name="Palmer W."/>
            <person name="Jacygrad E."/>
            <person name="Sagayaradj S."/>
            <person name="Cavanaugh K."/>
            <person name="Han R."/>
            <person name="Bertier L."/>
            <person name="Beede B."/>
            <person name="Kafkas S."/>
            <person name="Golino D."/>
            <person name="Preece J."/>
            <person name="Michelmore R."/>
        </authorList>
    </citation>
    <scope>NUCLEOTIDE SEQUENCE [LARGE SCALE GENOMIC DNA]</scope>
</reference>
<keyword evidence="2" id="KW-1185">Reference proteome</keyword>
<dbReference type="EMBL" id="CM047905">
    <property type="protein sequence ID" value="KAJ0088895.1"/>
    <property type="molecule type" value="Genomic_DNA"/>
</dbReference>
<protein>
    <submittedName>
        <fullName evidence="1">Uncharacterized protein</fullName>
    </submittedName>
</protein>
<dbReference type="Proteomes" id="UP001164250">
    <property type="component" value="Chromosome 9"/>
</dbReference>
<proteinExistence type="predicted"/>
<gene>
    <name evidence="1" type="ORF">Patl1_32180</name>
</gene>